<evidence type="ECO:0000313" key="2">
    <source>
        <dbReference type="EMBL" id="GAA1253067.1"/>
    </source>
</evidence>
<accession>A0ABN1WKH7</accession>
<feature type="compositionally biased region" description="Low complexity" evidence="1">
    <location>
        <begin position="72"/>
        <end position="104"/>
    </location>
</feature>
<dbReference type="Proteomes" id="UP001500282">
    <property type="component" value="Unassembled WGS sequence"/>
</dbReference>
<feature type="region of interest" description="Disordered" evidence="1">
    <location>
        <begin position="1"/>
        <end position="20"/>
    </location>
</feature>
<comment type="caution">
    <text evidence="2">The sequence shown here is derived from an EMBL/GenBank/DDBJ whole genome shotgun (WGS) entry which is preliminary data.</text>
</comment>
<evidence type="ECO:0008006" key="4">
    <source>
        <dbReference type="Google" id="ProtNLM"/>
    </source>
</evidence>
<dbReference type="EMBL" id="BAAAIH010000003">
    <property type="protein sequence ID" value="GAA1253067.1"/>
    <property type="molecule type" value="Genomic_DNA"/>
</dbReference>
<feature type="region of interest" description="Disordered" evidence="1">
    <location>
        <begin position="61"/>
        <end position="121"/>
    </location>
</feature>
<name>A0ABN1WKH7_9ACTN</name>
<gene>
    <name evidence="2" type="ORF">GCM10009579_08670</name>
</gene>
<sequence>MAIPRDRSRTGRASVIPLRKALRSTYGSRAMRGTPSTRRRDTLAASAALGAAAVLLLTGCGTDDERPEASSDKPSPATTSATPSPKAPTAPTAPTSPATSSVPPTDHRLPVQVPSDASDQAKEDMLGLRALELQSALRDIDPALGSAEDINKAGDQCYDLRRKAANPDEKAARRFSSAHHKVTVSNGKRINALLREGYCS</sequence>
<organism evidence="2 3">
    <name type="scientific">Streptomyces javensis</name>
    <dbReference type="NCBI Taxonomy" id="114698"/>
    <lineage>
        <taxon>Bacteria</taxon>
        <taxon>Bacillati</taxon>
        <taxon>Actinomycetota</taxon>
        <taxon>Actinomycetes</taxon>
        <taxon>Kitasatosporales</taxon>
        <taxon>Streptomycetaceae</taxon>
        <taxon>Streptomyces</taxon>
        <taxon>Streptomyces violaceusniger group</taxon>
    </lineage>
</organism>
<protein>
    <recommendedName>
        <fullName evidence="4">DUF732 domain-containing protein</fullName>
    </recommendedName>
</protein>
<evidence type="ECO:0000313" key="3">
    <source>
        <dbReference type="Proteomes" id="UP001500282"/>
    </source>
</evidence>
<evidence type="ECO:0000256" key="1">
    <source>
        <dbReference type="SAM" id="MobiDB-lite"/>
    </source>
</evidence>
<proteinExistence type="predicted"/>
<reference evidence="2 3" key="1">
    <citation type="journal article" date="2019" name="Int. J. Syst. Evol. Microbiol.">
        <title>The Global Catalogue of Microorganisms (GCM) 10K type strain sequencing project: providing services to taxonomists for standard genome sequencing and annotation.</title>
        <authorList>
            <consortium name="The Broad Institute Genomics Platform"/>
            <consortium name="The Broad Institute Genome Sequencing Center for Infectious Disease"/>
            <person name="Wu L."/>
            <person name="Ma J."/>
        </authorList>
    </citation>
    <scope>NUCLEOTIDE SEQUENCE [LARGE SCALE GENOMIC DNA]</scope>
    <source>
        <strain evidence="2 3">JCM 11448</strain>
    </source>
</reference>
<keyword evidence="3" id="KW-1185">Reference proteome</keyword>